<keyword evidence="1 3" id="KW-0378">Hydrolase</keyword>
<protein>
    <recommendedName>
        <fullName evidence="6">Glycoside hydrolase family 5 domain-containing protein</fullName>
    </recommendedName>
</protein>
<gene>
    <name evidence="7" type="ORF">GCM10009559_14780</name>
</gene>
<comment type="similarity">
    <text evidence="3">Belongs to the glycosyl hydrolase 5 (cellulase A) family.</text>
</comment>
<evidence type="ECO:0000313" key="7">
    <source>
        <dbReference type="EMBL" id="GAA0928379.1"/>
    </source>
</evidence>
<dbReference type="PROSITE" id="PS51257">
    <property type="entry name" value="PROKAR_LIPOPROTEIN"/>
    <property type="match status" value="1"/>
</dbReference>
<reference evidence="8" key="1">
    <citation type="journal article" date="2019" name="Int. J. Syst. Evol. Microbiol.">
        <title>The Global Catalogue of Microorganisms (GCM) 10K type strain sequencing project: providing services to taxonomists for standard genome sequencing and annotation.</title>
        <authorList>
            <consortium name="The Broad Institute Genomics Platform"/>
            <consortium name="The Broad Institute Genome Sequencing Center for Infectious Disease"/>
            <person name="Wu L."/>
            <person name="Ma J."/>
        </authorList>
    </citation>
    <scope>NUCLEOTIDE SEQUENCE [LARGE SCALE GENOMIC DNA]</scope>
    <source>
        <strain evidence="8">JCM 11117</strain>
    </source>
</reference>
<dbReference type="Pfam" id="PF00150">
    <property type="entry name" value="Cellulase"/>
    <property type="match status" value="1"/>
</dbReference>
<sequence length="419" mass="44900">MISRAALCGVLVLLVAACAAVERPEPGRAEPVPEPVPSSSRTTVSAQDGQILVNGTPSTLFGFRVASAAMRDDWTDELISQLDTWRDHGVNSFILWLQGSSGGYTRVFTDAGEFDPQPREITSIVGFGDDDDHTANGSTSGAEVLERTRRIVAAADERGMVVIVGLFYRSAAEHDSREMLTAAARTAAGALADQANVIFDVYNEPDDSNSIESEESLAAYLRAVKEAAPGRLVGTGTVETDESADIADMDDVDVLMHDAGATGDEAIDAFDTLRDHTAKPIVNVESFGGSGQGFLDDETRSLPAPDGFHVDFPEWRRVFGAWRDEDYTSATDGAIAGKDSYRRLIDHVGQDPRRQLHLMVHVAGWFQGASRVGTADHLGTPGTPGQWNNTFQVGPGTADGTPENPGIGWILERIAANTR</sequence>
<keyword evidence="8" id="KW-1185">Reference proteome</keyword>
<dbReference type="InterPro" id="IPR017853">
    <property type="entry name" value="GH"/>
</dbReference>
<evidence type="ECO:0000259" key="6">
    <source>
        <dbReference type="Pfam" id="PF00150"/>
    </source>
</evidence>
<accession>A0ABP3ZWY3</accession>
<feature type="domain" description="Glycoside hydrolase family 5" evidence="6">
    <location>
        <begin position="133"/>
        <end position="243"/>
    </location>
</feature>
<feature type="region of interest" description="Disordered" evidence="4">
    <location>
        <begin position="24"/>
        <end position="45"/>
    </location>
</feature>
<evidence type="ECO:0000256" key="1">
    <source>
        <dbReference type="ARBA" id="ARBA00022801"/>
    </source>
</evidence>
<dbReference type="SUPFAM" id="SSF51445">
    <property type="entry name" value="(Trans)glycosidases"/>
    <property type="match status" value="1"/>
</dbReference>
<dbReference type="InterPro" id="IPR001547">
    <property type="entry name" value="Glyco_hydro_5"/>
</dbReference>
<evidence type="ECO:0000256" key="2">
    <source>
        <dbReference type="ARBA" id="ARBA00023295"/>
    </source>
</evidence>
<dbReference type="EMBL" id="BAAAHP010000038">
    <property type="protein sequence ID" value="GAA0928379.1"/>
    <property type="molecule type" value="Genomic_DNA"/>
</dbReference>
<organism evidence="7 8">
    <name type="scientific">Pseudonocardia zijingensis</name>
    <dbReference type="NCBI Taxonomy" id="153376"/>
    <lineage>
        <taxon>Bacteria</taxon>
        <taxon>Bacillati</taxon>
        <taxon>Actinomycetota</taxon>
        <taxon>Actinomycetes</taxon>
        <taxon>Pseudonocardiales</taxon>
        <taxon>Pseudonocardiaceae</taxon>
        <taxon>Pseudonocardia</taxon>
    </lineage>
</organism>
<evidence type="ECO:0000256" key="5">
    <source>
        <dbReference type="SAM" id="SignalP"/>
    </source>
</evidence>
<dbReference type="RefSeq" id="WP_343940319.1">
    <property type="nucleotide sequence ID" value="NZ_BAAAHP010000038.1"/>
</dbReference>
<evidence type="ECO:0000256" key="4">
    <source>
        <dbReference type="SAM" id="MobiDB-lite"/>
    </source>
</evidence>
<evidence type="ECO:0000313" key="8">
    <source>
        <dbReference type="Proteomes" id="UP001499967"/>
    </source>
</evidence>
<comment type="caution">
    <text evidence="7">The sequence shown here is derived from an EMBL/GenBank/DDBJ whole genome shotgun (WGS) entry which is preliminary data.</text>
</comment>
<feature type="signal peptide" evidence="5">
    <location>
        <begin position="1"/>
        <end position="19"/>
    </location>
</feature>
<dbReference type="Gene3D" id="3.20.20.80">
    <property type="entry name" value="Glycosidases"/>
    <property type="match status" value="1"/>
</dbReference>
<name>A0ABP3ZWY3_9PSEU</name>
<keyword evidence="5" id="KW-0732">Signal</keyword>
<dbReference type="Proteomes" id="UP001499967">
    <property type="component" value="Unassembled WGS sequence"/>
</dbReference>
<feature type="chain" id="PRO_5047397499" description="Glycoside hydrolase family 5 domain-containing protein" evidence="5">
    <location>
        <begin position="20"/>
        <end position="419"/>
    </location>
</feature>
<keyword evidence="2 3" id="KW-0326">Glycosidase</keyword>
<proteinExistence type="inferred from homology"/>
<evidence type="ECO:0000256" key="3">
    <source>
        <dbReference type="RuleBase" id="RU361153"/>
    </source>
</evidence>